<dbReference type="InterPro" id="IPR015424">
    <property type="entry name" value="PyrdxlP-dep_Trfase"/>
</dbReference>
<dbReference type="Gene3D" id="3.40.640.10">
    <property type="entry name" value="Type I PLP-dependent aspartate aminotransferase-like (Major domain)"/>
    <property type="match status" value="1"/>
</dbReference>
<evidence type="ECO:0000313" key="2">
    <source>
        <dbReference type="Proteomes" id="UP000008457"/>
    </source>
</evidence>
<dbReference type="OrthoDB" id="9764766at2"/>
<dbReference type="AlphaFoldDB" id="F3ZXC4"/>
<reference evidence="1 2" key="2">
    <citation type="journal article" date="2011" name="Stand. Genomic Sci.">
        <title>Complete genome sequence of Mahella australiensis type strain (50-1 BON).</title>
        <authorList>
            <person name="Sikorski J."/>
            <person name="Teshima H."/>
            <person name="Nolan M."/>
            <person name="Lucas S."/>
            <person name="Hammon N."/>
            <person name="Deshpande S."/>
            <person name="Cheng J.F."/>
            <person name="Pitluck S."/>
            <person name="Liolios K."/>
            <person name="Pagani I."/>
            <person name="Ivanova N."/>
            <person name="Huntemann M."/>
            <person name="Mavromatis K."/>
            <person name="Ovchinikova G."/>
            <person name="Pati A."/>
            <person name="Tapia R."/>
            <person name="Han C."/>
            <person name="Goodwin L."/>
            <person name="Chen A."/>
            <person name="Palaniappan K."/>
            <person name="Land M."/>
            <person name="Hauser L."/>
            <person name="Ngatchou-Djao O.D."/>
            <person name="Rohde M."/>
            <person name="Pukall R."/>
            <person name="Spring S."/>
            <person name="Abt B."/>
            <person name="Goker M."/>
            <person name="Detter J.C."/>
            <person name="Woyke T."/>
            <person name="Bristow J."/>
            <person name="Markowitz V."/>
            <person name="Hugenholtz P."/>
            <person name="Eisen J.A."/>
            <person name="Kyrpides N.C."/>
            <person name="Klenk H.P."/>
            <person name="Lapidus A."/>
        </authorList>
    </citation>
    <scope>NUCLEOTIDE SEQUENCE [LARGE SCALE GENOMIC DNA]</scope>
    <source>
        <strain evidence="2">DSM 15567 / CIP 107919 / 50-1 BON</strain>
    </source>
</reference>
<dbReference type="PANTHER" id="PTHR46658">
    <property type="entry name" value="CYS OR MET METABOLISM PYRIDOXAL-PHOSPHATE-DEPENDENT ENZYME"/>
    <property type="match status" value="1"/>
</dbReference>
<gene>
    <name evidence="1" type="ordered locus">Mahau_1388</name>
</gene>
<dbReference type="EMBL" id="CP002360">
    <property type="protein sequence ID" value="AEE96581.1"/>
    <property type="molecule type" value="Genomic_DNA"/>
</dbReference>
<reference evidence="2" key="1">
    <citation type="submission" date="2010-11" db="EMBL/GenBank/DDBJ databases">
        <title>The complete genome of Mahella australiensis DSM 15567.</title>
        <authorList>
            <consortium name="US DOE Joint Genome Institute (JGI-PGF)"/>
            <person name="Lucas S."/>
            <person name="Copeland A."/>
            <person name="Lapidus A."/>
            <person name="Bruce D."/>
            <person name="Goodwin L."/>
            <person name="Pitluck S."/>
            <person name="Kyrpides N."/>
            <person name="Mavromatis K."/>
            <person name="Pagani I."/>
            <person name="Ivanova N."/>
            <person name="Teshima H."/>
            <person name="Brettin T."/>
            <person name="Detter J.C."/>
            <person name="Han C."/>
            <person name="Tapia R."/>
            <person name="Land M."/>
            <person name="Hauser L."/>
            <person name="Markowitz V."/>
            <person name="Cheng J.-F."/>
            <person name="Hugenholtz P."/>
            <person name="Woyke T."/>
            <person name="Wu D."/>
            <person name="Spring S."/>
            <person name="Pukall R."/>
            <person name="Steenblock K."/>
            <person name="Schneider S."/>
            <person name="Klenk H.-P."/>
            <person name="Eisen J.A."/>
        </authorList>
    </citation>
    <scope>NUCLEOTIDE SEQUENCE [LARGE SCALE GENOMIC DNA]</scope>
    <source>
        <strain evidence="2">DSM 15567 / CIP 107919 / 50-1 BON</strain>
    </source>
</reference>
<dbReference type="InterPro" id="IPR015421">
    <property type="entry name" value="PyrdxlP-dep_Trfase_major"/>
</dbReference>
<dbReference type="PANTHER" id="PTHR46658:SF1">
    <property type="entry name" value="CYS OR MET METABOLISM PYRIDOXAL-PHOSPHATE-DEPENDENT ENZYME"/>
    <property type="match status" value="1"/>
</dbReference>
<protein>
    <submittedName>
        <fullName evidence="1">Aluminum resistance family protein</fullName>
    </submittedName>
</protein>
<dbReference type="Proteomes" id="UP000008457">
    <property type="component" value="Chromosome"/>
</dbReference>
<dbReference type="InterPro" id="IPR009651">
    <property type="entry name" value="Met_g_lyase_put"/>
</dbReference>
<dbReference type="KEGG" id="mas:Mahau_1388"/>
<accession>F3ZXC4</accession>
<dbReference type="HOGENOM" id="CLU_037803_3_0_9"/>
<dbReference type="Gene3D" id="3.90.1150.60">
    <property type="entry name" value="Methioning gamme-lyase, C-terminal domain"/>
    <property type="match status" value="1"/>
</dbReference>
<dbReference type="Pfam" id="PF06838">
    <property type="entry name" value="Met_gamma_lyase"/>
    <property type="match status" value="1"/>
</dbReference>
<keyword evidence="2" id="KW-1185">Reference proteome</keyword>
<organism evidence="1 2">
    <name type="scientific">Mahella australiensis (strain DSM 15567 / CIP 107919 / 50-1 BON)</name>
    <dbReference type="NCBI Taxonomy" id="697281"/>
    <lineage>
        <taxon>Bacteria</taxon>
        <taxon>Bacillati</taxon>
        <taxon>Bacillota</taxon>
        <taxon>Clostridia</taxon>
        <taxon>Thermoanaerobacterales</taxon>
        <taxon>Thermoanaerobacterales Family IV. Incertae Sedis</taxon>
        <taxon>Mahella</taxon>
    </lineage>
</organism>
<dbReference type="SUPFAM" id="SSF53383">
    <property type="entry name" value="PLP-dependent transferases"/>
    <property type="match status" value="1"/>
</dbReference>
<dbReference type="STRING" id="697281.Mahau_1388"/>
<name>F3ZXC4_MAHA5</name>
<sequence>MLGNTKDLLKSTYKLSERIFALCQQAEDDIACLFKNIGEIRAYNQYKVIDAMQRERVGERFFAATSGYGYDDQGRDTLERIYARIFETEDAIVRPQIASGTHAISLCLYGLLRPGDTMLSITGRPYDTLQEVIGINGMGPGSLKEWGILYEEVELLDDGSFDTEGIKRAIIDHTPKVIAIQRSRGYQWRKSIDVSTIGSVIQFMRDLGCNAAIVVDNCYGEFTELLEPTQVGADIAAGSLIKNPGGGIAPTGGYIVGKSDMIGRIAYSLTAPGIGKEVGSYAGGYRNFYQGLFMAPHVVGEALKGAILAGRIFELLEYGVFPSSNDRRTDIIQSIRFEEADKLKAFCRGIQKAGPVDSFVVPEPWDMPGYEHQVIMAAGTFVQGASIELSADGPMRPPYIGHLQGGLTYDHVKLGLMLALKEMGI</sequence>
<evidence type="ECO:0000313" key="1">
    <source>
        <dbReference type="EMBL" id="AEE96581.1"/>
    </source>
</evidence>
<proteinExistence type="predicted"/>
<dbReference type="eggNOG" id="COG4100">
    <property type="taxonomic scope" value="Bacteria"/>
</dbReference>
<dbReference type="RefSeq" id="WP_013781010.1">
    <property type="nucleotide sequence ID" value="NC_015520.1"/>
</dbReference>